<evidence type="ECO:0000256" key="1">
    <source>
        <dbReference type="SAM" id="MobiDB-lite"/>
    </source>
</evidence>
<evidence type="ECO:0000259" key="2">
    <source>
        <dbReference type="Pfam" id="PF10979"/>
    </source>
</evidence>
<dbReference type="AlphaFoldDB" id="A0A231GUN3"/>
<dbReference type="Proteomes" id="UP000215506">
    <property type="component" value="Unassembled WGS sequence"/>
</dbReference>
<dbReference type="InterPro" id="IPR024498">
    <property type="entry name" value="DUF2786"/>
</dbReference>
<name>A0A231GUN3_9NOCA</name>
<reference evidence="4 5" key="1">
    <citation type="submission" date="2017-07" db="EMBL/GenBank/DDBJ databases">
        <title>First draft Genome Sequence of Nocardia cerradoensis isolated from human infection.</title>
        <authorList>
            <person name="Carrasco G."/>
        </authorList>
    </citation>
    <scope>NUCLEOTIDE SEQUENCE [LARGE SCALE GENOMIC DNA]</scope>
    <source>
        <strain evidence="4 5">CNM20130759</strain>
    </source>
</reference>
<feature type="domain" description="DUF7168" evidence="3">
    <location>
        <begin position="71"/>
        <end position="183"/>
    </location>
</feature>
<gene>
    <name evidence="4" type="ORF">B7C42_07630</name>
</gene>
<dbReference type="InterPro" id="IPR055592">
    <property type="entry name" value="DUF7168"/>
</dbReference>
<evidence type="ECO:0000313" key="5">
    <source>
        <dbReference type="Proteomes" id="UP000215506"/>
    </source>
</evidence>
<evidence type="ECO:0000259" key="3">
    <source>
        <dbReference type="Pfam" id="PF23771"/>
    </source>
</evidence>
<feature type="domain" description="DUF2786" evidence="2">
    <location>
        <begin position="6"/>
        <end position="44"/>
    </location>
</feature>
<feature type="compositionally biased region" description="Basic and acidic residues" evidence="1">
    <location>
        <begin position="229"/>
        <end position="254"/>
    </location>
</feature>
<evidence type="ECO:0000313" key="4">
    <source>
        <dbReference type="EMBL" id="OXR40292.1"/>
    </source>
</evidence>
<dbReference type="Pfam" id="PF23771">
    <property type="entry name" value="DUF7168"/>
    <property type="match status" value="1"/>
</dbReference>
<accession>A0A231GUN3</accession>
<feature type="region of interest" description="Disordered" evidence="1">
    <location>
        <begin position="209"/>
        <end position="254"/>
    </location>
</feature>
<dbReference type="EMBL" id="NGAF01000035">
    <property type="protein sequence ID" value="OXR40292.1"/>
    <property type="molecule type" value="Genomic_DNA"/>
</dbReference>
<protein>
    <submittedName>
        <fullName evidence="4">Uncharacterized protein</fullName>
    </submittedName>
</protein>
<comment type="caution">
    <text evidence="4">The sequence shown here is derived from an EMBL/GenBank/DDBJ whole genome shotgun (WGS) entry which is preliminary data.</text>
</comment>
<dbReference type="Pfam" id="PF10979">
    <property type="entry name" value="DUF2786"/>
    <property type="match status" value="1"/>
</dbReference>
<keyword evidence="5" id="KW-1185">Reference proteome</keyword>
<proteinExistence type="predicted"/>
<organism evidence="4 5">
    <name type="scientific">Nocardia cerradoensis</name>
    <dbReference type="NCBI Taxonomy" id="85688"/>
    <lineage>
        <taxon>Bacteria</taxon>
        <taxon>Bacillati</taxon>
        <taxon>Actinomycetota</taxon>
        <taxon>Actinomycetes</taxon>
        <taxon>Mycobacteriales</taxon>
        <taxon>Nocardiaceae</taxon>
        <taxon>Nocardia</taxon>
    </lineage>
</organism>
<sequence length="254" mass="27326">MVDSDRLLTRIGALMRQAEGTDNPHEAEAFLARAQQLATQHSIDLAVARAVAADRGRARPMPGMRRIEIGAKHTKGLATYVQLFVAIAHANDVRVDAAHNSTWVIAFGLGADIDTTQLLYTHLLAQMVRGSRTYLHSAAHQRHPVAGVTARLAYQRAFAARVGQRLRAARDQARADALDTSAPAGPGTALALRDKDIELRDYYTAHSTAKGTWPGHHRAGGHAPAAAEAGDRDGQRARLHGLGEIDGQRKGLPS</sequence>